<dbReference type="KEGG" id="bbel:109464263"/>
<keyword evidence="5" id="KW-0653">Protein transport</keyword>
<dbReference type="PANTHER" id="PTHR12542:SF41">
    <property type="entry name" value="EXOCYST COMPLEX COMPONENT 7"/>
    <property type="match status" value="1"/>
</dbReference>
<organism evidence="8 9">
    <name type="scientific">Branchiostoma belcheri</name>
    <name type="common">Amphioxus</name>
    <dbReference type="NCBI Taxonomy" id="7741"/>
    <lineage>
        <taxon>Eukaryota</taxon>
        <taxon>Metazoa</taxon>
        <taxon>Chordata</taxon>
        <taxon>Cephalochordata</taxon>
        <taxon>Leptocardii</taxon>
        <taxon>Amphioxiformes</taxon>
        <taxon>Branchiostomatidae</taxon>
        <taxon>Branchiostoma</taxon>
    </lineage>
</organism>
<dbReference type="InterPro" id="IPR016159">
    <property type="entry name" value="Cullin_repeat-like_dom_sf"/>
</dbReference>
<feature type="region of interest" description="Disordered" evidence="6">
    <location>
        <begin position="99"/>
        <end position="130"/>
    </location>
</feature>
<dbReference type="GeneID" id="109464263"/>
<evidence type="ECO:0000256" key="6">
    <source>
        <dbReference type="SAM" id="MobiDB-lite"/>
    </source>
</evidence>
<dbReference type="Proteomes" id="UP000515135">
    <property type="component" value="Unplaced"/>
</dbReference>
<keyword evidence="3 5" id="KW-0268">Exocytosis</keyword>
<dbReference type="GO" id="GO:0006887">
    <property type="term" value="P:exocytosis"/>
    <property type="evidence" value="ECO:0007669"/>
    <property type="project" value="UniProtKB-KW"/>
</dbReference>
<dbReference type="GO" id="GO:0005546">
    <property type="term" value="F:phosphatidylinositol-4,5-bisphosphate binding"/>
    <property type="evidence" value="ECO:0007669"/>
    <property type="project" value="InterPro"/>
</dbReference>
<dbReference type="OrthoDB" id="1922221at2759"/>
<evidence type="ECO:0000259" key="7">
    <source>
        <dbReference type="Pfam" id="PF03081"/>
    </source>
</evidence>
<evidence type="ECO:0000313" key="8">
    <source>
        <dbReference type="Proteomes" id="UP000515135"/>
    </source>
</evidence>
<dbReference type="RefSeq" id="XP_019616757.1">
    <property type="nucleotide sequence ID" value="XM_019761198.1"/>
</dbReference>
<dbReference type="AlphaFoldDB" id="A0A6P4YDD1"/>
<sequence>MEDLSAKKREIDEKLQMETQKLAFLKDSLNKSNQLTENMVSILESFSSRLHKLEDTIVPVHRDTKNLQKLQDNIDKTLSSLDHVISFYNVAKDVEQTIREGPYGTPDPLAPKYPSQESDSQPPDGPTGRLESYLQSMDRVQNAVNFFSENNPGSPELHTVTQLFESGKDQLEREFRNLLTRHSRPVPAVTILDMLGTEDDSDDIPLEHLPERTVAELTEISSWLISQNSTDFMNVYAQIRSNTLIRSLDGLKQHQAKTGAAAGVSPASGGSRKLALKDTPTKKTAYLKGRTIIRKAGSSIMKHSSLTLDTARRQGSTAVAELKDDVSDTETDTCILCISALLKLMQSESKLMEGVIPRGDHNKIFEQLVQQSMDGVVADVENIATSAKRCIGKHDYSAVLSIFPVLKHLRAINPDYEKALEGTEQGHKLPSLMSTLDTTGAKALEEFIDSIKNDPDKQSNMPKDGTVHELTSNAMIFLQNLLEYLHTAGGMLAAQVAAGWRPVDTYPAGRDMQAAEVNERKLSIYIGKVLGALQLNLENKAKGYDDPALTAIFLLNNYHYILKTIKSSGLLQVVVLQTSDIVEHYEDIIREQKRLYSKSWSGVLRHILEISGKTVSQQRAAPQMGKKFKLKDKERQTIKDRFKGFNQEFDDIYRTQKGYAIPDHELRQSLRNDNKEFILPAYTAFREKYEPMQFTKNPEKYIKYSAEEVSATIDRFFDLSA</sequence>
<reference evidence="9" key="1">
    <citation type="submission" date="2025-08" db="UniProtKB">
        <authorList>
            <consortium name="RefSeq"/>
        </authorList>
    </citation>
    <scope>IDENTIFICATION</scope>
    <source>
        <tissue evidence="9">Gonad</tissue>
    </source>
</reference>
<dbReference type="GO" id="GO:0000145">
    <property type="term" value="C:exocyst"/>
    <property type="evidence" value="ECO:0007669"/>
    <property type="project" value="InterPro"/>
</dbReference>
<name>A0A6P4YDD1_BRABE</name>
<dbReference type="InterPro" id="IPR046364">
    <property type="entry name" value="Exo70_C"/>
</dbReference>
<proteinExistence type="inferred from homology"/>
<evidence type="ECO:0000256" key="5">
    <source>
        <dbReference type="RuleBase" id="RU365026"/>
    </source>
</evidence>
<dbReference type="PANTHER" id="PTHR12542">
    <property type="entry name" value="EXOCYST COMPLEX PROTEIN EXO70"/>
    <property type="match status" value="1"/>
</dbReference>
<dbReference type="Pfam" id="PF03081">
    <property type="entry name" value="Exo70_C"/>
    <property type="match status" value="1"/>
</dbReference>
<dbReference type="Gene3D" id="1.20.1280.170">
    <property type="entry name" value="Exocyst complex component Exo70"/>
    <property type="match status" value="2"/>
</dbReference>
<feature type="domain" description="Exocyst complex subunit Exo70 C-terminal" evidence="7">
    <location>
        <begin position="339"/>
        <end position="714"/>
    </location>
</feature>
<keyword evidence="2 5" id="KW-0813">Transport</keyword>
<gene>
    <name evidence="9" type="primary">LOC109464263</name>
</gene>
<evidence type="ECO:0000256" key="4">
    <source>
        <dbReference type="ARBA" id="ARBA00026169"/>
    </source>
</evidence>
<accession>A0A6P4YDD1</accession>
<evidence type="ECO:0000256" key="2">
    <source>
        <dbReference type="ARBA" id="ARBA00022448"/>
    </source>
</evidence>
<dbReference type="InterPro" id="IPR004140">
    <property type="entry name" value="Exo70"/>
</dbReference>
<comment type="function">
    <text evidence="5">Component of the exocyst complex involved in the docking of exocytic vesicles with fusion sites on the plasma membrane.</text>
</comment>
<dbReference type="Pfam" id="PF20669">
    <property type="entry name" value="Exo70_N"/>
    <property type="match status" value="1"/>
</dbReference>
<dbReference type="GO" id="GO:0015031">
    <property type="term" value="P:protein transport"/>
    <property type="evidence" value="ECO:0007669"/>
    <property type="project" value="UniProtKB-KW"/>
</dbReference>
<comment type="similarity">
    <text evidence="1 5">Belongs to the EXO70 family.</text>
</comment>
<dbReference type="SUPFAM" id="SSF74788">
    <property type="entry name" value="Cullin repeat-like"/>
    <property type="match status" value="1"/>
</dbReference>
<evidence type="ECO:0000256" key="1">
    <source>
        <dbReference type="ARBA" id="ARBA00006756"/>
    </source>
</evidence>
<evidence type="ECO:0000256" key="3">
    <source>
        <dbReference type="ARBA" id="ARBA00022483"/>
    </source>
</evidence>
<evidence type="ECO:0000313" key="9">
    <source>
        <dbReference type="RefSeq" id="XP_019616757.1"/>
    </source>
</evidence>
<keyword evidence="8" id="KW-1185">Reference proteome</keyword>
<protein>
    <recommendedName>
        <fullName evidence="4 5">Exocyst complex component 7</fullName>
    </recommendedName>
    <alternativeName>
        <fullName evidence="5">Exocyst complex component Exo70</fullName>
    </alternativeName>
</protein>